<evidence type="ECO:0000313" key="2">
    <source>
        <dbReference type="Proteomes" id="UP000236725"/>
    </source>
</evidence>
<comment type="caution">
    <text evidence="1">The sequence shown here is derived from an EMBL/GenBank/DDBJ whole genome shotgun (WGS) entry which is preliminary data.</text>
</comment>
<dbReference type="AlphaFoldDB" id="A0A8G2BW73"/>
<dbReference type="Pfam" id="PF16439">
    <property type="entry name" value="DUF5036"/>
    <property type="match status" value="1"/>
</dbReference>
<accession>A0A8G2BW73</accession>
<keyword evidence="2" id="KW-1185">Reference proteome</keyword>
<dbReference type="Proteomes" id="UP000236725">
    <property type="component" value="Unassembled WGS sequence"/>
</dbReference>
<dbReference type="PROSITE" id="PS51257">
    <property type="entry name" value="PROKAR_LIPOPROTEIN"/>
    <property type="match status" value="1"/>
</dbReference>
<proteinExistence type="predicted"/>
<sequence>MKKNVLFQLLFAGVLFLGTSCSKDDVPDDPEGTVSLNMLNEQNGKTRLGTSDVYINKANNFYTNSCLISEIGNVGGIGKEVEPRLNNLVREVAVATGNMYQVFDAETVFDFPSGTRAIMAGAAYYRFYVVAPIAVDDVQTGAIVKYVSVYPDAQGLPEYGKSLGTVTYVGETVSMELPKNTECFWYGGVSEVFDISAGDGVLRMTLNRTSTEFNGISGTYEVYIRLGNVYTSVTVRVN</sequence>
<name>A0A8G2BW73_9BACT</name>
<reference evidence="1 2" key="1">
    <citation type="submission" date="2016-10" db="EMBL/GenBank/DDBJ databases">
        <authorList>
            <person name="Varghese N."/>
            <person name="Submissions S."/>
        </authorList>
    </citation>
    <scope>NUCLEOTIDE SEQUENCE [LARGE SCALE GENOMIC DNA]</scope>
    <source>
        <strain evidence="1 2">DSM 29073</strain>
    </source>
</reference>
<dbReference type="EMBL" id="FNVS01000007">
    <property type="protein sequence ID" value="SEF82332.1"/>
    <property type="molecule type" value="Genomic_DNA"/>
</dbReference>
<protein>
    <recommendedName>
        <fullName evidence="3">DUF5036 domain-containing protein</fullName>
    </recommendedName>
</protein>
<organism evidence="1 2">
    <name type="scientific">Parabacteroides chinchillae</name>
    <dbReference type="NCBI Taxonomy" id="871327"/>
    <lineage>
        <taxon>Bacteria</taxon>
        <taxon>Pseudomonadati</taxon>
        <taxon>Bacteroidota</taxon>
        <taxon>Bacteroidia</taxon>
        <taxon>Bacteroidales</taxon>
        <taxon>Tannerellaceae</taxon>
        <taxon>Parabacteroides</taxon>
    </lineage>
</organism>
<gene>
    <name evidence="1" type="ORF">SAMN05444001_107178</name>
</gene>
<evidence type="ECO:0008006" key="3">
    <source>
        <dbReference type="Google" id="ProtNLM"/>
    </source>
</evidence>
<dbReference type="InterPro" id="IPR032217">
    <property type="entry name" value="DUF5036"/>
</dbReference>
<dbReference type="RefSeq" id="WP_103983198.1">
    <property type="nucleotide sequence ID" value="NZ_FNVS01000007.1"/>
</dbReference>
<evidence type="ECO:0000313" key="1">
    <source>
        <dbReference type="EMBL" id="SEF82332.1"/>
    </source>
</evidence>